<dbReference type="AlphaFoldDB" id="A0A834NTH3"/>
<name>A0A834NTH3_VESGE</name>
<gene>
    <name evidence="2" type="ORF">HZH68_000369</name>
</gene>
<evidence type="ECO:0000313" key="3">
    <source>
        <dbReference type="Proteomes" id="UP000617340"/>
    </source>
</evidence>
<dbReference type="Gene3D" id="1.10.472.10">
    <property type="entry name" value="Cyclin-like"/>
    <property type="match status" value="1"/>
</dbReference>
<feature type="region of interest" description="Disordered" evidence="1">
    <location>
        <begin position="22"/>
        <end position="48"/>
    </location>
</feature>
<organism evidence="2 3">
    <name type="scientific">Vespula germanica</name>
    <name type="common">German yellow jacket</name>
    <name type="synonym">Paravespula germanica</name>
    <dbReference type="NCBI Taxonomy" id="30212"/>
    <lineage>
        <taxon>Eukaryota</taxon>
        <taxon>Metazoa</taxon>
        <taxon>Ecdysozoa</taxon>
        <taxon>Arthropoda</taxon>
        <taxon>Hexapoda</taxon>
        <taxon>Insecta</taxon>
        <taxon>Pterygota</taxon>
        <taxon>Neoptera</taxon>
        <taxon>Endopterygota</taxon>
        <taxon>Hymenoptera</taxon>
        <taxon>Apocrita</taxon>
        <taxon>Aculeata</taxon>
        <taxon>Vespoidea</taxon>
        <taxon>Vespidae</taxon>
        <taxon>Vespinae</taxon>
        <taxon>Vespula</taxon>
    </lineage>
</organism>
<comment type="caution">
    <text evidence="2">The sequence shown here is derived from an EMBL/GenBank/DDBJ whole genome shotgun (WGS) entry which is preliminary data.</text>
</comment>
<feature type="compositionally biased region" description="Gly residues" evidence="1">
    <location>
        <begin position="28"/>
        <end position="44"/>
    </location>
</feature>
<dbReference type="SUPFAM" id="SSF47954">
    <property type="entry name" value="Cyclin-like"/>
    <property type="match status" value="1"/>
</dbReference>
<evidence type="ECO:0000256" key="1">
    <source>
        <dbReference type="SAM" id="MobiDB-lite"/>
    </source>
</evidence>
<keyword evidence="3" id="KW-1185">Reference proteome</keyword>
<proteinExistence type="predicted"/>
<protein>
    <submittedName>
        <fullName evidence="2">Uncharacterized protein</fullName>
    </submittedName>
</protein>
<dbReference type="InterPro" id="IPR036915">
    <property type="entry name" value="Cyclin-like_sf"/>
</dbReference>
<evidence type="ECO:0000313" key="2">
    <source>
        <dbReference type="EMBL" id="KAF7417716.1"/>
    </source>
</evidence>
<dbReference type="Proteomes" id="UP000617340">
    <property type="component" value="Unassembled WGS sequence"/>
</dbReference>
<dbReference type="EMBL" id="JACSDZ010000001">
    <property type="protein sequence ID" value="KAF7417716.1"/>
    <property type="molecule type" value="Genomic_DNA"/>
</dbReference>
<accession>A0A834NTH3</accession>
<reference evidence="2" key="1">
    <citation type="journal article" date="2020" name="G3 (Bethesda)">
        <title>High-Quality Assemblies for Three Invasive Social Wasps from the &lt;i&gt;Vespula&lt;/i&gt; Genus.</title>
        <authorList>
            <person name="Harrop T.W.R."/>
            <person name="Guhlin J."/>
            <person name="McLaughlin G.M."/>
            <person name="Permina E."/>
            <person name="Stockwell P."/>
            <person name="Gilligan J."/>
            <person name="Le Lec M.F."/>
            <person name="Gruber M.A.M."/>
            <person name="Quinn O."/>
            <person name="Lovegrove M."/>
            <person name="Duncan E.J."/>
            <person name="Remnant E.J."/>
            <person name="Van Eeckhoven J."/>
            <person name="Graham B."/>
            <person name="Knapp R.A."/>
            <person name="Langford K.W."/>
            <person name="Kronenberg Z."/>
            <person name="Press M.O."/>
            <person name="Eacker S.M."/>
            <person name="Wilson-Rankin E.E."/>
            <person name="Purcell J."/>
            <person name="Lester P.J."/>
            <person name="Dearden P.K."/>
        </authorList>
    </citation>
    <scope>NUCLEOTIDE SEQUENCE</scope>
    <source>
        <strain evidence="2">Linc-1</strain>
    </source>
</reference>
<sequence length="149" mass="16058">MNVELNFSAIMQCKDGVYHTASAEEGGNESGGGSDSSGGGGGNDDGSSISIRISHIDAYASVRSSNSCVTRSCRRIARRTFDISTLRRDANVDAVGSSAARVSERQQLINTPSRRCGIDADKELSYRQQAANFIQDMGQRLVVYPLYQI</sequence>